<reference evidence="2" key="1">
    <citation type="submission" date="2014-08" db="EMBL/GenBank/DDBJ databases">
        <authorList>
            <person name="Murali S."/>
            <person name="Richards S."/>
            <person name="Bandaranaike D."/>
            <person name="Bellair M."/>
            <person name="Blankenburg K."/>
            <person name="Chao H."/>
            <person name="Dinh H."/>
            <person name="Doddapaneni H."/>
            <person name="Dugan-Rocha S."/>
            <person name="Elkadiri S."/>
            <person name="Gnanaolivu R."/>
            <person name="Hughes D."/>
            <person name="Lee S."/>
            <person name="Li M."/>
            <person name="Ming W."/>
            <person name="Munidasa M."/>
            <person name="Muniz J."/>
            <person name="Nguyen L."/>
            <person name="Osuji N."/>
            <person name="Pu L.-L."/>
            <person name="Puazo M."/>
            <person name="Skinner E."/>
            <person name="Qu C."/>
            <person name="Quiroz J."/>
            <person name="Raj R."/>
            <person name="Weissenberger G."/>
            <person name="Xin Y."/>
            <person name="Zou X."/>
            <person name="Han Y."/>
            <person name="Worley K."/>
            <person name="Muzny D."/>
            <person name="Gibbs R."/>
        </authorList>
    </citation>
    <scope>NUCLEOTIDE SEQUENCE</scope>
    <source>
        <strain evidence="2">HAZT.00-mixed</strain>
        <tissue evidence="2">Whole organism</tissue>
    </source>
</reference>
<comment type="similarity">
    <text evidence="1">Belongs to the phosphorylase b kinase regulatory chain family.</text>
</comment>
<proteinExistence type="inferred from homology"/>
<dbReference type="InterPro" id="IPR008734">
    <property type="entry name" value="PHK_A/B_su"/>
</dbReference>
<dbReference type="GO" id="GO:0005977">
    <property type="term" value="P:glycogen metabolic process"/>
    <property type="evidence" value="ECO:0007669"/>
    <property type="project" value="UniProtKB-UniPathway"/>
</dbReference>
<protein>
    <recommendedName>
        <fullName evidence="1">Phosphorylase b kinase regulatory subunit</fullName>
    </recommendedName>
</protein>
<keyword evidence="1" id="KW-0472">Membrane</keyword>
<gene>
    <name evidence="2" type="ORF">HAZT_HAZT005989</name>
</gene>
<dbReference type="GO" id="GO:0005964">
    <property type="term" value="C:phosphorylase kinase complex"/>
    <property type="evidence" value="ECO:0007669"/>
    <property type="project" value="TreeGrafter"/>
</dbReference>
<keyword evidence="1" id="KW-0119">Carbohydrate metabolism</keyword>
<keyword evidence="1" id="KW-0449">Lipoprotein</keyword>
<dbReference type="UniPathway" id="UPA00163"/>
<dbReference type="AlphaFoldDB" id="A0A6A0GQ83"/>
<comment type="pathway">
    <text evidence="1">Glycan biosynthesis; glycogen metabolism.</text>
</comment>
<reference evidence="2" key="2">
    <citation type="journal article" date="2018" name="Environ. Sci. Technol.">
        <title>The Toxicogenome of Hyalella azteca: A Model for Sediment Ecotoxicology and Evolutionary Toxicology.</title>
        <authorList>
            <person name="Poynton H.C."/>
            <person name="Hasenbein S."/>
            <person name="Benoit J.B."/>
            <person name="Sepulveda M.S."/>
            <person name="Poelchau M.F."/>
            <person name="Hughes D.S.T."/>
            <person name="Murali S.C."/>
            <person name="Chen S."/>
            <person name="Glastad K.M."/>
            <person name="Goodisman M.A.D."/>
            <person name="Werren J.H."/>
            <person name="Vineis J.H."/>
            <person name="Bowen J.L."/>
            <person name="Friedrich M."/>
            <person name="Jones J."/>
            <person name="Robertson H.M."/>
            <person name="Feyereisen R."/>
            <person name="Mechler-Hickson A."/>
            <person name="Mathers N."/>
            <person name="Lee C.E."/>
            <person name="Colbourne J.K."/>
            <person name="Biales A."/>
            <person name="Johnston J.S."/>
            <person name="Wellborn G.A."/>
            <person name="Rosendale A.J."/>
            <person name="Cridge A.G."/>
            <person name="Munoz-Torres M.C."/>
            <person name="Bain P.A."/>
            <person name="Manny A.R."/>
            <person name="Major K.M."/>
            <person name="Lambert F.N."/>
            <person name="Vulpe C.D."/>
            <person name="Tuck P."/>
            <person name="Blalock B.J."/>
            <person name="Lin Y.Y."/>
            <person name="Smith M.E."/>
            <person name="Ochoa-Acuna H."/>
            <person name="Chen M.M."/>
            <person name="Childers C.P."/>
            <person name="Qu J."/>
            <person name="Dugan S."/>
            <person name="Lee S.L."/>
            <person name="Chao H."/>
            <person name="Dinh H."/>
            <person name="Han Y."/>
            <person name="Doddapaneni H."/>
            <person name="Worley K.C."/>
            <person name="Muzny D.M."/>
            <person name="Gibbs R.A."/>
            <person name="Richards S."/>
        </authorList>
    </citation>
    <scope>NUCLEOTIDE SEQUENCE</scope>
    <source>
        <strain evidence="2">HAZT.00-mixed</strain>
        <tissue evidence="2">Whole organism</tissue>
    </source>
</reference>
<dbReference type="EMBL" id="JQDR03016906">
    <property type="protein sequence ID" value="KAA0184513.1"/>
    <property type="molecule type" value="Genomic_DNA"/>
</dbReference>
<comment type="function">
    <text evidence="1">Phosphorylase b kinase catalyzes the phosphorylation of serine in certain substrates, including troponin I.</text>
</comment>
<name>A0A6A0GQ83_HYAAZ</name>
<reference evidence="2" key="3">
    <citation type="submission" date="2019-06" db="EMBL/GenBank/DDBJ databases">
        <authorList>
            <person name="Poynton C."/>
            <person name="Hasenbein S."/>
            <person name="Benoit J.B."/>
            <person name="Sepulveda M.S."/>
            <person name="Poelchau M.F."/>
            <person name="Murali S.C."/>
            <person name="Chen S."/>
            <person name="Glastad K.M."/>
            <person name="Werren J.H."/>
            <person name="Vineis J.H."/>
            <person name="Bowen J.L."/>
            <person name="Friedrich M."/>
            <person name="Jones J."/>
            <person name="Robertson H.M."/>
            <person name="Feyereisen R."/>
            <person name="Mechler-Hickson A."/>
            <person name="Mathers N."/>
            <person name="Lee C.E."/>
            <person name="Colbourne J.K."/>
            <person name="Biales A."/>
            <person name="Johnston J.S."/>
            <person name="Wellborn G.A."/>
            <person name="Rosendale A.J."/>
            <person name="Cridge A.G."/>
            <person name="Munoz-Torres M.C."/>
            <person name="Bain P.A."/>
            <person name="Manny A.R."/>
            <person name="Major K.M."/>
            <person name="Lambert F.N."/>
            <person name="Vulpe C.D."/>
            <person name="Tuck P."/>
            <person name="Blalock B.J."/>
            <person name="Lin Y.-Y."/>
            <person name="Smith M.E."/>
            <person name="Ochoa-Acuna H."/>
            <person name="Chen M.-J.M."/>
            <person name="Childers C.P."/>
            <person name="Qu J."/>
            <person name="Dugan S."/>
            <person name="Lee S.L."/>
            <person name="Chao H."/>
            <person name="Dinh H."/>
            <person name="Han Y."/>
            <person name="Doddapaneni H."/>
            <person name="Worley K.C."/>
            <person name="Muzny D.M."/>
            <person name="Gibbs R.A."/>
            <person name="Richards S."/>
        </authorList>
    </citation>
    <scope>NUCLEOTIDE SEQUENCE</scope>
    <source>
        <strain evidence="2">HAZT.00-mixed</strain>
        <tissue evidence="2">Whole organism</tissue>
    </source>
</reference>
<comment type="caution">
    <text evidence="2">The sequence shown here is derived from an EMBL/GenBank/DDBJ whole genome shotgun (WGS) entry which is preliminary data.</text>
</comment>
<dbReference type="PANTHER" id="PTHR10749">
    <property type="entry name" value="PHOSPHORYLASE B KINASE REGULATORY SUBUNIT"/>
    <property type="match status" value="1"/>
</dbReference>
<keyword evidence="1" id="KW-0112">Calmodulin-binding</keyword>
<keyword evidence="1" id="KW-1003">Cell membrane</keyword>
<comment type="subcellular location">
    <subcellularLocation>
        <location evidence="1">Cell membrane</location>
        <topology evidence="1">Lipid-anchor</topology>
        <orientation evidence="1">Cytoplasmic side</orientation>
    </subcellularLocation>
</comment>
<evidence type="ECO:0000256" key="1">
    <source>
        <dbReference type="RuleBase" id="RU364123"/>
    </source>
</evidence>
<accession>A0A6A0GQ83</accession>
<dbReference type="Proteomes" id="UP000711488">
    <property type="component" value="Unassembled WGS sequence"/>
</dbReference>
<sequence length="142" mass="16778">MSRWSGTLLNFHSFIETKTNFCLTTSQVRCLILLIYSELQIVRLLKGSYGFKRFERDGFGSVLEDKTRRHYHKGETKVSLLTLLPHQEFEGVECEWPMFLLLMVIEGVFKNNEKQIEEYRSALKQLYKTDKNGAIEQDQRKH</sequence>
<keyword evidence="1" id="KW-0636">Prenylation</keyword>
<evidence type="ECO:0000313" key="2">
    <source>
        <dbReference type="EMBL" id="KAA0184513.1"/>
    </source>
</evidence>
<dbReference type="GO" id="GO:0005886">
    <property type="term" value="C:plasma membrane"/>
    <property type="evidence" value="ECO:0007669"/>
    <property type="project" value="UniProtKB-SubCell"/>
</dbReference>
<organism evidence="2">
    <name type="scientific">Hyalella azteca</name>
    <name type="common">Amphipod</name>
    <dbReference type="NCBI Taxonomy" id="294128"/>
    <lineage>
        <taxon>Eukaryota</taxon>
        <taxon>Metazoa</taxon>
        <taxon>Ecdysozoa</taxon>
        <taxon>Arthropoda</taxon>
        <taxon>Crustacea</taxon>
        <taxon>Multicrustacea</taxon>
        <taxon>Malacostraca</taxon>
        <taxon>Eumalacostraca</taxon>
        <taxon>Peracarida</taxon>
        <taxon>Amphipoda</taxon>
        <taxon>Senticaudata</taxon>
        <taxon>Talitrida</taxon>
        <taxon>Talitroidea</taxon>
        <taxon>Hyalellidae</taxon>
        <taxon>Hyalella</taxon>
    </lineage>
</organism>
<dbReference type="GO" id="GO:0005516">
    <property type="term" value="F:calmodulin binding"/>
    <property type="evidence" value="ECO:0007669"/>
    <property type="project" value="UniProtKB-KW"/>
</dbReference>
<dbReference type="OrthoDB" id="5971574at2759"/>
<dbReference type="PANTHER" id="PTHR10749:SF8">
    <property type="entry name" value="PHOSPHORYLASE B KINASE REGULATORY SUBUNIT BETA"/>
    <property type="match status" value="1"/>
</dbReference>
<keyword evidence="1" id="KW-0321">Glycogen metabolism</keyword>